<proteinExistence type="predicted"/>
<dbReference type="WBParaSite" id="sdigi.contig99.g4306.t1">
    <property type="protein sequence ID" value="sdigi.contig99.g4306.t1"/>
    <property type="gene ID" value="sdigi.contig99.g4306"/>
</dbReference>
<dbReference type="AlphaFoldDB" id="A0A915Q6Y6"/>
<keyword evidence="1" id="KW-1185">Reference proteome</keyword>
<evidence type="ECO:0000313" key="2">
    <source>
        <dbReference type="WBParaSite" id="sdigi.contig99.g4306.t1"/>
    </source>
</evidence>
<evidence type="ECO:0000313" key="1">
    <source>
        <dbReference type="Proteomes" id="UP000887581"/>
    </source>
</evidence>
<name>A0A915Q6Y6_9BILA</name>
<sequence length="262" mass="28820">MWVVVALEQCQEAVFQYRKCQQVQIFGINCVSNLMSSAHSKDYVNDVHMDISHQFFPLPSVAVPNIVINRPSVREYSFESERKAIADYEKNKAALAVNVREMKPTVGLREGEPNVTVKKLPDAAPELHMRSVHPNVVLQPSRIVALTSQQRSTKPLKPAANAFEEFESKPNLFDLLELSTIDDKAALEQILANASPSISTSVVGSGVQSSPRLLPSSSVPNMGLNVLEADDSRSMYNLSTTLKSCNSSFGIGISNTAFRQNL</sequence>
<organism evidence="1 2">
    <name type="scientific">Setaria digitata</name>
    <dbReference type="NCBI Taxonomy" id="48799"/>
    <lineage>
        <taxon>Eukaryota</taxon>
        <taxon>Metazoa</taxon>
        <taxon>Ecdysozoa</taxon>
        <taxon>Nematoda</taxon>
        <taxon>Chromadorea</taxon>
        <taxon>Rhabditida</taxon>
        <taxon>Spirurina</taxon>
        <taxon>Spiruromorpha</taxon>
        <taxon>Filarioidea</taxon>
        <taxon>Setariidae</taxon>
        <taxon>Setaria</taxon>
    </lineage>
</organism>
<dbReference type="Proteomes" id="UP000887581">
    <property type="component" value="Unplaced"/>
</dbReference>
<accession>A0A915Q6Y6</accession>
<reference evidence="2" key="1">
    <citation type="submission" date="2022-11" db="UniProtKB">
        <authorList>
            <consortium name="WormBaseParasite"/>
        </authorList>
    </citation>
    <scope>IDENTIFICATION</scope>
</reference>
<protein>
    <submittedName>
        <fullName evidence="2">Uncharacterized protein</fullName>
    </submittedName>
</protein>